<gene>
    <name evidence="9" type="ORF">IFO67_03065</name>
</gene>
<dbReference type="SMART" id="SM01012">
    <property type="entry name" value="ANTAR"/>
    <property type="match status" value="1"/>
</dbReference>
<keyword evidence="5" id="KW-0804">Transcription</keyword>
<keyword evidence="4" id="KW-0238">DNA-binding</keyword>
<protein>
    <submittedName>
        <fullName evidence="9">Response regulator</fullName>
    </submittedName>
</protein>
<evidence type="ECO:0000256" key="2">
    <source>
        <dbReference type="ARBA" id="ARBA00023012"/>
    </source>
</evidence>
<dbReference type="Pfam" id="PF03861">
    <property type="entry name" value="ANTAR"/>
    <property type="match status" value="1"/>
</dbReference>
<dbReference type="InterPro" id="IPR036388">
    <property type="entry name" value="WH-like_DNA-bd_sf"/>
</dbReference>
<dbReference type="SUPFAM" id="SSF52172">
    <property type="entry name" value="CheY-like"/>
    <property type="match status" value="1"/>
</dbReference>
<feature type="domain" description="ANTAR" evidence="8">
    <location>
        <begin position="132"/>
        <end position="193"/>
    </location>
</feature>
<dbReference type="InterPro" id="IPR008327">
    <property type="entry name" value="Sig_transdc_resp-reg_antiterm"/>
</dbReference>
<dbReference type="PANTHER" id="PTHR48111:SF1">
    <property type="entry name" value="TWO-COMPONENT RESPONSE REGULATOR ORR33"/>
    <property type="match status" value="1"/>
</dbReference>
<feature type="modified residue" description="4-aspartylphosphate" evidence="6">
    <location>
        <position position="62"/>
    </location>
</feature>
<dbReference type="InterPro" id="IPR011006">
    <property type="entry name" value="CheY-like_superfamily"/>
</dbReference>
<organism evidence="9 10">
    <name type="scientific">Thauera sedimentorum</name>
    <dbReference type="NCBI Taxonomy" id="2767595"/>
    <lineage>
        <taxon>Bacteria</taxon>
        <taxon>Pseudomonadati</taxon>
        <taxon>Pseudomonadota</taxon>
        <taxon>Betaproteobacteria</taxon>
        <taxon>Rhodocyclales</taxon>
        <taxon>Zoogloeaceae</taxon>
        <taxon>Thauera</taxon>
    </lineage>
</organism>
<name>A0ABR9B670_9RHOO</name>
<dbReference type="SMART" id="SM00448">
    <property type="entry name" value="REC"/>
    <property type="match status" value="1"/>
</dbReference>
<evidence type="ECO:0000313" key="10">
    <source>
        <dbReference type="Proteomes" id="UP000603602"/>
    </source>
</evidence>
<feature type="domain" description="Response regulatory" evidence="7">
    <location>
        <begin position="12"/>
        <end position="126"/>
    </location>
</feature>
<dbReference type="CDD" id="cd00156">
    <property type="entry name" value="REC"/>
    <property type="match status" value="1"/>
</dbReference>
<dbReference type="Gene3D" id="1.10.10.10">
    <property type="entry name" value="Winged helix-like DNA-binding domain superfamily/Winged helix DNA-binding domain"/>
    <property type="match status" value="1"/>
</dbReference>
<evidence type="ECO:0000256" key="6">
    <source>
        <dbReference type="PROSITE-ProRule" id="PRU00169"/>
    </source>
</evidence>
<dbReference type="Gene3D" id="3.40.50.2300">
    <property type="match status" value="1"/>
</dbReference>
<dbReference type="InterPro" id="IPR001789">
    <property type="entry name" value="Sig_transdc_resp-reg_receiver"/>
</dbReference>
<dbReference type="PANTHER" id="PTHR48111">
    <property type="entry name" value="REGULATOR OF RPOS"/>
    <property type="match status" value="1"/>
</dbReference>
<dbReference type="InterPro" id="IPR005561">
    <property type="entry name" value="ANTAR"/>
</dbReference>
<dbReference type="EMBL" id="JACYTO010000001">
    <property type="protein sequence ID" value="MBD8501855.1"/>
    <property type="molecule type" value="Genomic_DNA"/>
</dbReference>
<keyword evidence="3" id="KW-0805">Transcription regulation</keyword>
<proteinExistence type="predicted"/>
<keyword evidence="1 6" id="KW-0597">Phosphoprotein</keyword>
<dbReference type="PROSITE" id="PS50921">
    <property type="entry name" value="ANTAR"/>
    <property type="match status" value="1"/>
</dbReference>
<accession>A0ABR9B670</accession>
<evidence type="ECO:0000256" key="3">
    <source>
        <dbReference type="ARBA" id="ARBA00023015"/>
    </source>
</evidence>
<reference evidence="10" key="1">
    <citation type="submission" date="2023-07" db="EMBL/GenBank/DDBJ databases">
        <title>Thauera sp. CAU 1555 isolated from sand of Yaerae Beach.</title>
        <authorList>
            <person name="Kim W."/>
        </authorList>
    </citation>
    <scope>NUCLEOTIDE SEQUENCE [LARGE SCALE GENOMIC DNA]</scope>
    <source>
        <strain evidence="10">CAU 1555</strain>
    </source>
</reference>
<dbReference type="PROSITE" id="PS50110">
    <property type="entry name" value="RESPONSE_REGULATORY"/>
    <property type="match status" value="1"/>
</dbReference>
<dbReference type="RefSeq" id="WP_187716674.1">
    <property type="nucleotide sequence ID" value="NZ_JACTAH010000001.1"/>
</dbReference>
<evidence type="ECO:0000256" key="1">
    <source>
        <dbReference type="ARBA" id="ARBA00022553"/>
    </source>
</evidence>
<sequence>MNQTAQTGTTARILLVEDDELVRRTLKHGMTRAGFEVSEAPDAETARQFVQTSPAFDLAVLDITLPDQSGIKLAEWLRHNAPTPFIILSGNADDTVVRAAIACGALCYLLKPVDIGQVVPVIQGALARGEDIRQLREDRRQIENALNADRSVSVAVGILMYRDGLSEEAAFEQLRRLARSRRVPLGDQARDIINGVMAPNDGKRA</sequence>
<evidence type="ECO:0000256" key="4">
    <source>
        <dbReference type="ARBA" id="ARBA00023125"/>
    </source>
</evidence>
<evidence type="ECO:0000256" key="5">
    <source>
        <dbReference type="ARBA" id="ARBA00023163"/>
    </source>
</evidence>
<evidence type="ECO:0000259" key="8">
    <source>
        <dbReference type="PROSITE" id="PS50921"/>
    </source>
</evidence>
<evidence type="ECO:0000313" key="9">
    <source>
        <dbReference type="EMBL" id="MBD8501855.1"/>
    </source>
</evidence>
<evidence type="ECO:0000259" key="7">
    <source>
        <dbReference type="PROSITE" id="PS50110"/>
    </source>
</evidence>
<keyword evidence="10" id="KW-1185">Reference proteome</keyword>
<dbReference type="Pfam" id="PF00072">
    <property type="entry name" value="Response_reg"/>
    <property type="match status" value="1"/>
</dbReference>
<dbReference type="PIRSF" id="PIRSF036382">
    <property type="entry name" value="RR_antiterm"/>
    <property type="match status" value="1"/>
</dbReference>
<dbReference type="Proteomes" id="UP000603602">
    <property type="component" value="Unassembled WGS sequence"/>
</dbReference>
<dbReference type="InterPro" id="IPR039420">
    <property type="entry name" value="WalR-like"/>
</dbReference>
<keyword evidence="2" id="KW-0902">Two-component regulatory system</keyword>
<comment type="caution">
    <text evidence="9">The sequence shown here is derived from an EMBL/GenBank/DDBJ whole genome shotgun (WGS) entry which is preliminary data.</text>
</comment>